<dbReference type="HAMAP" id="MF_03117">
    <property type="entry name" value="Salvage_MtnC_euk"/>
    <property type="match status" value="1"/>
</dbReference>
<sequence length="229" mass="24923">MSIALLDIEGTVCPITFVKDCLFPYFSKQYPSYLRDVSFPIDKSDGGLADVLAGFPKEAVASIDQLKNHIDDLVARDVKDPVLKSFQGLVWKEGYAKGDLKAPVYEDAIAFINRSKSVYIYSSGSVGAQKLLFSHVDVNGASVDLTPKLKGYFDITTAGFKQEKDSYLKIAADIGCDPADVIFYSDNVLEVKAALEAGMASKVVVRPGNAELSESDKKSYECISSFTAE</sequence>
<dbReference type="SFLD" id="SFLDS00003">
    <property type="entry name" value="Haloacid_Dehalogenase"/>
    <property type="match status" value="1"/>
</dbReference>
<dbReference type="Gene3D" id="3.40.50.1000">
    <property type="entry name" value="HAD superfamily/HAD-like"/>
    <property type="match status" value="1"/>
</dbReference>
<comment type="cofactor">
    <cofactor evidence="6">
        <name>Mg(2+)</name>
        <dbReference type="ChEBI" id="CHEBI:18420"/>
    </cofactor>
    <text evidence="6">Binds 1 Mg(2+) ion per subunit.</text>
</comment>
<keyword evidence="6" id="KW-0963">Cytoplasm</keyword>
<dbReference type="SFLD" id="SFLDG01133">
    <property type="entry name" value="C1.5.4:_Enolase-phosphatase_Li"/>
    <property type="match status" value="1"/>
</dbReference>
<comment type="function">
    <text evidence="6">Bifunctional enzyme that catalyzes the enolization of 2,3-diketo-5-methylthiopentyl-1-phosphate (DK-MTP-1-P) into the intermediate 2-hydroxy-3-keto-5-methylthiopentenyl-1-phosphate (HK-MTPenyl-1-P), which is then dephosphorylated to form the acireductone 1,2-dihydroxy-3-keto-5-methylthiopentene (DHK-MTPene).</text>
</comment>
<dbReference type="SFLD" id="SFLDG01129">
    <property type="entry name" value="C1.5:_HAD__Beta-PGM__Phosphata"/>
    <property type="match status" value="1"/>
</dbReference>
<evidence type="ECO:0000256" key="2">
    <source>
        <dbReference type="ARBA" id="ARBA00022723"/>
    </source>
</evidence>
<evidence type="ECO:0000256" key="4">
    <source>
        <dbReference type="ARBA" id="ARBA00022842"/>
    </source>
</evidence>
<keyword evidence="1 6" id="KW-0028">Amino-acid biosynthesis</keyword>
<evidence type="ECO:0000256" key="1">
    <source>
        <dbReference type="ARBA" id="ARBA00022605"/>
    </source>
</evidence>
<dbReference type="GO" id="GO:0000287">
    <property type="term" value="F:magnesium ion binding"/>
    <property type="evidence" value="ECO:0007669"/>
    <property type="project" value="UniProtKB-UniRule"/>
</dbReference>
<dbReference type="GO" id="GO:0005634">
    <property type="term" value="C:nucleus"/>
    <property type="evidence" value="ECO:0007669"/>
    <property type="project" value="UniProtKB-SubCell"/>
</dbReference>
<dbReference type="InterPro" id="IPR027511">
    <property type="entry name" value="ENOPH1_eukaryotes"/>
</dbReference>
<protein>
    <recommendedName>
        <fullName evidence="6">Enolase-phosphatase E1</fullName>
        <ecNumber evidence="6">3.1.3.77</ecNumber>
    </recommendedName>
    <alternativeName>
        <fullName evidence="6">2,3-diketo-5-methylthio-1-phosphopentane phosphatase</fullName>
    </alternativeName>
</protein>
<evidence type="ECO:0000256" key="5">
    <source>
        <dbReference type="ARBA" id="ARBA00023167"/>
    </source>
</evidence>
<comment type="catalytic activity">
    <reaction evidence="6">
        <text>5-methylsulfanyl-2,3-dioxopentyl phosphate + H2O = 1,2-dihydroxy-5-(methylsulfanyl)pent-1-en-3-one + phosphate</text>
        <dbReference type="Rhea" id="RHEA:21700"/>
        <dbReference type="ChEBI" id="CHEBI:15377"/>
        <dbReference type="ChEBI" id="CHEBI:43474"/>
        <dbReference type="ChEBI" id="CHEBI:49252"/>
        <dbReference type="ChEBI" id="CHEBI:58828"/>
        <dbReference type="EC" id="3.1.3.77"/>
    </reaction>
</comment>
<dbReference type="EMBL" id="LYUB02000022">
    <property type="protein sequence ID" value="OVF05519.1"/>
    <property type="molecule type" value="Genomic_DNA"/>
</dbReference>
<comment type="similarity">
    <text evidence="6">Belongs to the HAD-like hydrolase superfamily. MasA/MtnC family.</text>
</comment>
<feature type="binding site" evidence="6">
    <location>
        <position position="9"/>
    </location>
    <ligand>
        <name>Mg(2+)</name>
        <dbReference type="ChEBI" id="CHEBI:18420"/>
    </ligand>
</feature>
<feature type="binding site" evidence="6">
    <location>
        <position position="186"/>
    </location>
    <ligand>
        <name>Mg(2+)</name>
        <dbReference type="ChEBI" id="CHEBI:18420"/>
    </ligand>
</feature>
<comment type="pathway">
    <text evidence="6">Amino-acid biosynthesis; L-methionine biosynthesis via salvage pathway; L-methionine from S-methyl-5-thio-alpha-D-ribose 1-phosphate: step 4/6.</text>
</comment>
<dbReference type="CDD" id="cd01629">
    <property type="entry name" value="HAD_EP"/>
    <property type="match status" value="1"/>
</dbReference>
<proteinExistence type="inferred from homology"/>
<dbReference type="InterPro" id="IPR023214">
    <property type="entry name" value="HAD_sf"/>
</dbReference>
<evidence type="ECO:0000313" key="7">
    <source>
        <dbReference type="EMBL" id="OVF05519.1"/>
    </source>
</evidence>
<accession>A0AA91PVL9</accession>
<dbReference type="PANTHER" id="PTHR20371">
    <property type="entry name" value="ENOLASE-PHOSPHATASE E1"/>
    <property type="match status" value="1"/>
</dbReference>
<keyword evidence="2 6" id="KW-0479">Metal-binding</keyword>
<keyword evidence="3 6" id="KW-0378">Hydrolase</keyword>
<dbReference type="Proteomes" id="UP000195602">
    <property type="component" value="Unassembled WGS sequence"/>
</dbReference>
<dbReference type="Gene3D" id="1.10.720.60">
    <property type="match status" value="1"/>
</dbReference>
<keyword evidence="5 6" id="KW-0486">Methionine biosynthesis</keyword>
<name>A0AA91PVL9_CLALS</name>
<keyword evidence="6" id="KW-0539">Nucleus</keyword>
<evidence type="ECO:0000256" key="3">
    <source>
        <dbReference type="ARBA" id="ARBA00022801"/>
    </source>
</evidence>
<dbReference type="InterPro" id="IPR036412">
    <property type="entry name" value="HAD-like_sf"/>
</dbReference>
<evidence type="ECO:0000313" key="8">
    <source>
        <dbReference type="Proteomes" id="UP000195602"/>
    </source>
</evidence>
<organism evidence="7 8">
    <name type="scientific">Clavispora lusitaniae</name>
    <name type="common">Candida lusitaniae</name>
    <dbReference type="NCBI Taxonomy" id="36911"/>
    <lineage>
        <taxon>Eukaryota</taxon>
        <taxon>Fungi</taxon>
        <taxon>Dikarya</taxon>
        <taxon>Ascomycota</taxon>
        <taxon>Saccharomycotina</taxon>
        <taxon>Pichiomycetes</taxon>
        <taxon>Metschnikowiaceae</taxon>
        <taxon>Clavispora</taxon>
    </lineage>
</organism>
<dbReference type="KEGG" id="clus:A9F13_22g00627"/>
<dbReference type="GO" id="GO:0019509">
    <property type="term" value="P:L-methionine salvage from methylthioadenosine"/>
    <property type="evidence" value="ECO:0007669"/>
    <property type="project" value="UniProtKB-UniRule"/>
</dbReference>
<dbReference type="PANTHER" id="PTHR20371:SF1">
    <property type="entry name" value="ENOLASE-PHOSPHATASE E1"/>
    <property type="match status" value="1"/>
</dbReference>
<dbReference type="InterPro" id="IPR023943">
    <property type="entry name" value="Enolase-ppase_E1"/>
</dbReference>
<dbReference type="GO" id="GO:0005737">
    <property type="term" value="C:cytoplasm"/>
    <property type="evidence" value="ECO:0007669"/>
    <property type="project" value="UniProtKB-SubCell"/>
</dbReference>
<dbReference type="EC" id="3.1.3.77" evidence="6"/>
<feature type="binding site" evidence="6">
    <location>
        <position position="161"/>
    </location>
    <ligand>
        <name>substrate</name>
    </ligand>
</feature>
<dbReference type="GO" id="GO:0043874">
    <property type="term" value="F:acireductone synthase activity"/>
    <property type="evidence" value="ECO:0007669"/>
    <property type="project" value="UniProtKB-EC"/>
</dbReference>
<dbReference type="SUPFAM" id="SSF56784">
    <property type="entry name" value="HAD-like"/>
    <property type="match status" value="1"/>
</dbReference>
<dbReference type="SMR" id="A0AA91PVL9"/>
<dbReference type="AlphaFoldDB" id="A0AA91PVL9"/>
<reference evidence="7 8" key="1">
    <citation type="submission" date="2017-04" db="EMBL/GenBank/DDBJ databases">
        <title>Draft genome of the yeast Clavispora lusitaniae type strain CBS 6936.</title>
        <authorList>
            <person name="Durrens P."/>
            <person name="Klopp C."/>
            <person name="Biteau N."/>
            <person name="Fitton-Ouhabi V."/>
            <person name="Dementhon K."/>
            <person name="Accoceberry I."/>
            <person name="Sherman D.J."/>
            <person name="Noel T."/>
        </authorList>
    </citation>
    <scope>NUCLEOTIDE SEQUENCE [LARGE SCALE GENOMIC DNA]</scope>
    <source>
        <strain evidence="7 8">CBS 6936</strain>
    </source>
</reference>
<feature type="binding site" evidence="6">
    <location>
        <begin position="122"/>
        <end position="123"/>
    </location>
    <ligand>
        <name>substrate</name>
    </ligand>
</feature>
<gene>
    <name evidence="6" type="primary">UTR4</name>
    <name evidence="7" type="ORF">A9F13_22g00627</name>
</gene>
<comment type="subcellular location">
    <subcellularLocation>
        <location evidence="6">Cytoplasm</location>
    </subcellularLocation>
    <subcellularLocation>
        <location evidence="6">Nucleus</location>
    </subcellularLocation>
</comment>
<evidence type="ECO:0000256" key="6">
    <source>
        <dbReference type="HAMAP-Rule" id="MF_03117"/>
    </source>
</evidence>
<comment type="pathway">
    <text evidence="6">Amino-acid biosynthesis; L-methionine biosynthesis via salvage pathway; L-methionine from S-methyl-5-thio-alpha-D-ribose 1-phosphate: step 3/6.</text>
</comment>
<keyword evidence="4 6" id="KW-0460">Magnesium</keyword>
<comment type="subunit">
    <text evidence="6">Monomer.</text>
</comment>
<dbReference type="NCBIfam" id="TIGR01691">
    <property type="entry name" value="enolase-ppase"/>
    <property type="match status" value="1"/>
</dbReference>
<comment type="caution">
    <text evidence="7">The sequence shown here is derived from an EMBL/GenBank/DDBJ whole genome shotgun (WGS) entry which is preliminary data.</text>
</comment>
<feature type="binding site" evidence="6">
    <location>
        <position position="7"/>
    </location>
    <ligand>
        <name>Mg(2+)</name>
        <dbReference type="ChEBI" id="CHEBI:18420"/>
    </ligand>
</feature>
<dbReference type="OMA" id="LQGMVWE"/>